<accession>A0ABS7JZV4</accession>
<organism evidence="1 2">
    <name type="scientific">Mesobacillus maritimus</name>
    <dbReference type="NCBI Taxonomy" id="1643336"/>
    <lineage>
        <taxon>Bacteria</taxon>
        <taxon>Bacillati</taxon>
        <taxon>Bacillota</taxon>
        <taxon>Bacilli</taxon>
        <taxon>Bacillales</taxon>
        <taxon>Bacillaceae</taxon>
        <taxon>Mesobacillus</taxon>
    </lineage>
</organism>
<proteinExistence type="predicted"/>
<sequence>MIEKRKGVRFVSEQAKAQFTNIKAYQPFHSPFDPCRPIGVKYYWTPPQLYIGFQPPNLPQFSPKEALYRGTLWPVFYEYYENPYEAKRGGNR</sequence>
<gene>
    <name evidence="1" type="ORF">H0185_01570</name>
</gene>
<dbReference type="InterPro" id="IPR020256">
    <property type="entry name" value="Spore_coat_CotJA"/>
</dbReference>
<protein>
    <submittedName>
        <fullName evidence="1">Spore coat associated protein CotJA</fullName>
    </submittedName>
</protein>
<dbReference type="EMBL" id="JACWFH010000005">
    <property type="protein sequence ID" value="MBY0095509.1"/>
    <property type="molecule type" value="Genomic_DNA"/>
</dbReference>
<reference evidence="1 2" key="1">
    <citation type="submission" date="2020-07" db="EMBL/GenBank/DDBJ databases">
        <title>Fungal Genomes of the International Space Station.</title>
        <authorList>
            <person name="Seuylemezian A."/>
            <person name="Singh N.K."/>
            <person name="Wood J."/>
            <person name="Venkateswaran K."/>
        </authorList>
    </citation>
    <scope>NUCLEOTIDE SEQUENCE [LARGE SCALE GENOMIC DNA]</scope>
    <source>
        <strain evidence="1 2">PL-B2</strain>
    </source>
</reference>
<name>A0ABS7JZV4_9BACI</name>
<comment type="caution">
    <text evidence="1">The sequence shown here is derived from an EMBL/GenBank/DDBJ whole genome shotgun (WGS) entry which is preliminary data.</text>
</comment>
<keyword evidence="2" id="KW-1185">Reference proteome</keyword>
<evidence type="ECO:0000313" key="1">
    <source>
        <dbReference type="EMBL" id="MBY0095509.1"/>
    </source>
</evidence>
<dbReference type="Proteomes" id="UP000769780">
    <property type="component" value="Unassembled WGS sequence"/>
</dbReference>
<dbReference type="Pfam" id="PF11007">
    <property type="entry name" value="CotJA"/>
    <property type="match status" value="1"/>
</dbReference>
<evidence type="ECO:0000313" key="2">
    <source>
        <dbReference type="Proteomes" id="UP000769780"/>
    </source>
</evidence>